<dbReference type="PRINTS" id="PR01005">
    <property type="entry name" value="FLGHOOKAP1"/>
</dbReference>
<keyword evidence="10" id="KW-0282">Flagellum</keyword>
<comment type="caution">
    <text evidence="10">The sequence shown here is derived from an EMBL/GenBank/DDBJ whole genome shotgun (WGS) entry which is preliminary data.</text>
</comment>
<evidence type="ECO:0000313" key="11">
    <source>
        <dbReference type="Proteomes" id="UP000474042"/>
    </source>
</evidence>
<name>A0A6L9EIT0_CLOBU</name>
<protein>
    <recommendedName>
        <fullName evidence="4">Flagellar hook-associated protein 1</fullName>
    </recommendedName>
</protein>
<gene>
    <name evidence="10" type="primary">flgK</name>
    <name evidence="10" type="ORF">GND98_000960</name>
</gene>
<dbReference type="InterPro" id="IPR053927">
    <property type="entry name" value="FlgK_helical"/>
</dbReference>
<keyword evidence="5" id="KW-0964">Secreted</keyword>
<dbReference type="Proteomes" id="UP000474042">
    <property type="component" value="Unassembled WGS sequence"/>
</dbReference>
<comment type="subcellular location">
    <subcellularLocation>
        <location evidence="1">Bacterial flagellum</location>
    </subcellularLocation>
    <subcellularLocation>
        <location evidence="2">Secreted</location>
    </subcellularLocation>
</comment>
<dbReference type="InterPro" id="IPR002371">
    <property type="entry name" value="FlgK"/>
</dbReference>
<evidence type="ECO:0000256" key="3">
    <source>
        <dbReference type="ARBA" id="ARBA00009677"/>
    </source>
</evidence>
<dbReference type="GO" id="GO:0005198">
    <property type="term" value="F:structural molecule activity"/>
    <property type="evidence" value="ECO:0007669"/>
    <property type="project" value="InterPro"/>
</dbReference>
<evidence type="ECO:0000256" key="5">
    <source>
        <dbReference type="ARBA" id="ARBA00022525"/>
    </source>
</evidence>
<dbReference type="GO" id="GO:0005576">
    <property type="term" value="C:extracellular region"/>
    <property type="evidence" value="ECO:0007669"/>
    <property type="project" value="UniProtKB-SubCell"/>
</dbReference>
<evidence type="ECO:0000256" key="2">
    <source>
        <dbReference type="ARBA" id="ARBA00004613"/>
    </source>
</evidence>
<dbReference type="PANTHER" id="PTHR30033:SF1">
    <property type="entry name" value="FLAGELLAR HOOK-ASSOCIATED PROTEIN 1"/>
    <property type="match status" value="1"/>
</dbReference>
<evidence type="ECO:0000313" key="10">
    <source>
        <dbReference type="EMBL" id="NAS16476.1"/>
    </source>
</evidence>
<proteinExistence type="inferred from homology"/>
<organism evidence="10 11">
    <name type="scientific">Clostridium butyricum</name>
    <dbReference type="NCBI Taxonomy" id="1492"/>
    <lineage>
        <taxon>Bacteria</taxon>
        <taxon>Bacillati</taxon>
        <taxon>Bacillota</taxon>
        <taxon>Clostridia</taxon>
        <taxon>Eubacteriales</taxon>
        <taxon>Clostridiaceae</taxon>
        <taxon>Clostridium</taxon>
    </lineage>
</organism>
<dbReference type="Pfam" id="PF06429">
    <property type="entry name" value="Flg_bbr_C"/>
    <property type="match status" value="1"/>
</dbReference>
<dbReference type="KEGG" id="cbut:ATN24_04895"/>
<evidence type="ECO:0000256" key="1">
    <source>
        <dbReference type="ARBA" id="ARBA00004365"/>
    </source>
</evidence>
<dbReference type="SUPFAM" id="SSF64518">
    <property type="entry name" value="Phase 1 flagellin"/>
    <property type="match status" value="1"/>
</dbReference>
<dbReference type="EMBL" id="WOFV02000002">
    <property type="protein sequence ID" value="NAS16476.1"/>
    <property type="molecule type" value="Genomic_DNA"/>
</dbReference>
<evidence type="ECO:0000259" key="7">
    <source>
        <dbReference type="Pfam" id="PF00460"/>
    </source>
</evidence>
<evidence type="ECO:0000259" key="8">
    <source>
        <dbReference type="Pfam" id="PF06429"/>
    </source>
</evidence>
<dbReference type="AlphaFoldDB" id="A0A6L9EIT0"/>
<dbReference type="InterPro" id="IPR001444">
    <property type="entry name" value="Flag_bb_rod_N"/>
</dbReference>
<dbReference type="PANTHER" id="PTHR30033">
    <property type="entry name" value="FLAGELLAR HOOK-ASSOCIATED PROTEIN 1"/>
    <property type="match status" value="1"/>
</dbReference>
<reference evidence="10 11" key="1">
    <citation type="submission" date="2020-01" db="EMBL/GenBank/DDBJ databases">
        <title>Genome sequence of a 1,3-propanediol producer, Clostridium butyricum S3.</title>
        <authorList>
            <person name="Zhou J."/>
        </authorList>
    </citation>
    <scope>NUCLEOTIDE SEQUENCE [LARGE SCALE GENOMIC DNA]</scope>
    <source>
        <strain evidence="10 11">S3</strain>
    </source>
</reference>
<sequence length="607" mass="65650">MAGLFDTFTISKRGLSVQQGNINTTAHNIANASTVGYSRQRAVVETTRPFGGNGKWDNCSAGQVGTGAQITTIQRIRNEFIDYQYRDANSILGNSQVKSEFLSKIEDILGETSDTGIQGLMSEFYKSLQSLTSSSDKTDVKSVVLQNALALTDAINYTYNQLEKQLGNAQDLLGDNVSEINGYLDQINELNKQIARVTTMGQSPNDLMDSRDALLDELSSKFGFNIDKQALNAIDINSDEYDNLKLVNANPNDLDYNRFSTVKSADVVENKDGTYSLNVEYYKLGDTNSQPVSITLSGDKDTLNSLKDELTTCRVLITDKDGNFKVNGTKVEPGTTFAITDANLNDFKKNIFKTYEHEAGVNNVPISNDKIKGEIAGNQSVQATIKGYMNDLDKLAAGVAYAMNAVQTGSLDGTKTVSDTLIFVASGTKSDDKITAKNITINKDILDNPSLLNCKPANESGDGANDRAIAMATLNTLKFNFSNVSGDSSTWTRESFLNAAGVSFSNTSGNPEENINLSGDSSGATMVSHYAGIISKLGSASKAASNTVTNQETVLQGLENQRMSESGVSLDEEMTDIITFQHAYKANAKMISTIDELLDVVINGLKR</sequence>
<dbReference type="OrthoDB" id="9802553at2"/>
<dbReference type="InterPro" id="IPR010930">
    <property type="entry name" value="Flg_bb/hook_C_dom"/>
</dbReference>
<evidence type="ECO:0000259" key="9">
    <source>
        <dbReference type="Pfam" id="PF22638"/>
    </source>
</evidence>
<keyword evidence="10" id="KW-0966">Cell projection</keyword>
<accession>A0A6L9EIT0</accession>
<dbReference type="RefSeq" id="WP_058141741.1">
    <property type="nucleotide sequence ID" value="NZ_BTGE01000007.1"/>
</dbReference>
<dbReference type="Pfam" id="PF22638">
    <property type="entry name" value="FlgK_D1"/>
    <property type="match status" value="1"/>
</dbReference>
<feature type="domain" description="Flagellar hook-associated protein FlgK helical" evidence="9">
    <location>
        <begin position="102"/>
        <end position="281"/>
    </location>
</feature>
<keyword evidence="10" id="KW-0969">Cilium</keyword>
<dbReference type="NCBIfam" id="TIGR02492">
    <property type="entry name" value="flgK_ends"/>
    <property type="match status" value="1"/>
</dbReference>
<evidence type="ECO:0000256" key="4">
    <source>
        <dbReference type="ARBA" id="ARBA00016244"/>
    </source>
</evidence>
<keyword evidence="6" id="KW-0975">Bacterial flagellum</keyword>
<feature type="domain" description="Flagellar basal body rod protein N-terminal" evidence="7">
    <location>
        <begin position="13"/>
        <end position="37"/>
    </location>
</feature>
<comment type="similarity">
    <text evidence="3">Belongs to the flagella basal body rod proteins family.</text>
</comment>
<feature type="domain" description="Flagellar basal-body/hook protein C-terminal" evidence="8">
    <location>
        <begin position="561"/>
        <end position="603"/>
    </location>
</feature>
<dbReference type="Pfam" id="PF00460">
    <property type="entry name" value="Flg_bb_rod"/>
    <property type="match status" value="1"/>
</dbReference>
<dbReference type="GO" id="GO:0009424">
    <property type="term" value="C:bacterial-type flagellum hook"/>
    <property type="evidence" value="ECO:0007669"/>
    <property type="project" value="InterPro"/>
</dbReference>
<evidence type="ECO:0000256" key="6">
    <source>
        <dbReference type="ARBA" id="ARBA00023143"/>
    </source>
</evidence>
<dbReference type="GO" id="GO:0044780">
    <property type="term" value="P:bacterial-type flagellum assembly"/>
    <property type="evidence" value="ECO:0007669"/>
    <property type="project" value="InterPro"/>
</dbReference>